<evidence type="ECO:0000259" key="3">
    <source>
        <dbReference type="PROSITE" id="PS50222"/>
    </source>
</evidence>
<dbReference type="PROSITE" id="PS50222">
    <property type="entry name" value="EF_HAND_2"/>
    <property type="match status" value="1"/>
</dbReference>
<dbReference type="EMBL" id="JAHDYS010000005">
    <property type="protein sequence ID" value="MBT1071396.1"/>
    <property type="molecule type" value="Genomic_DNA"/>
</dbReference>
<evidence type="ECO:0000313" key="4">
    <source>
        <dbReference type="EMBL" id="MBT1071396.1"/>
    </source>
</evidence>
<dbReference type="InterPro" id="IPR010177">
    <property type="entry name" value="Paired_CXXCH_1"/>
</dbReference>
<gene>
    <name evidence="4" type="ORF">KJB30_06360</name>
</gene>
<reference evidence="4 5" key="1">
    <citation type="submission" date="2021-05" db="EMBL/GenBank/DDBJ databases">
        <title>The draft genome of Geobacter chapellei DSM 13688.</title>
        <authorList>
            <person name="Xu Z."/>
            <person name="Masuda Y."/>
            <person name="Itoh H."/>
            <person name="Senoo K."/>
        </authorList>
    </citation>
    <scope>NUCLEOTIDE SEQUENCE [LARGE SCALE GENOMIC DNA]</scope>
    <source>
        <strain evidence="4 5">DSM 13688</strain>
    </source>
</reference>
<proteinExistence type="predicted"/>
<keyword evidence="2" id="KW-1133">Transmembrane helix</keyword>
<evidence type="ECO:0000256" key="2">
    <source>
        <dbReference type="SAM" id="Phobius"/>
    </source>
</evidence>
<dbReference type="PANTHER" id="PTHR35038">
    <property type="entry name" value="DISSIMILATORY SULFITE REDUCTASE SIRA"/>
    <property type="match status" value="1"/>
</dbReference>
<dbReference type="InterPro" id="IPR036280">
    <property type="entry name" value="Multihaem_cyt_sf"/>
</dbReference>
<evidence type="ECO:0000313" key="5">
    <source>
        <dbReference type="Proteomes" id="UP000784128"/>
    </source>
</evidence>
<keyword evidence="2" id="KW-0472">Membrane</keyword>
<dbReference type="Proteomes" id="UP000784128">
    <property type="component" value="Unassembled WGS sequence"/>
</dbReference>
<dbReference type="PROSITE" id="PS00018">
    <property type="entry name" value="EF_HAND_1"/>
    <property type="match status" value="1"/>
</dbReference>
<keyword evidence="1" id="KW-0732">Signal</keyword>
<protein>
    <submittedName>
        <fullName evidence="4">Cytochrome C</fullName>
    </submittedName>
</protein>
<name>A0ABS5U6V0_9BACT</name>
<dbReference type="Gene3D" id="1.10.1130.10">
    <property type="entry name" value="Flavocytochrome C3, Chain A"/>
    <property type="match status" value="1"/>
</dbReference>
<dbReference type="InterPro" id="IPR002048">
    <property type="entry name" value="EF_hand_dom"/>
</dbReference>
<keyword evidence="2" id="KW-0812">Transmembrane</keyword>
<accession>A0ABS5U6V0</accession>
<keyword evidence="5" id="KW-1185">Reference proteome</keyword>
<feature type="transmembrane region" description="Helical" evidence="2">
    <location>
        <begin position="303"/>
        <end position="325"/>
    </location>
</feature>
<evidence type="ECO:0000256" key="1">
    <source>
        <dbReference type="ARBA" id="ARBA00022729"/>
    </source>
</evidence>
<dbReference type="Pfam" id="PF09699">
    <property type="entry name" value="Paired_CXXCH_1"/>
    <property type="match status" value="1"/>
</dbReference>
<dbReference type="InterPro" id="IPR018247">
    <property type="entry name" value="EF_Hand_1_Ca_BS"/>
</dbReference>
<dbReference type="SUPFAM" id="SSF48695">
    <property type="entry name" value="Multiheme cytochromes"/>
    <property type="match status" value="1"/>
</dbReference>
<organism evidence="4 5">
    <name type="scientific">Pelotalea chapellei</name>
    <dbReference type="NCBI Taxonomy" id="44671"/>
    <lineage>
        <taxon>Bacteria</taxon>
        <taxon>Pseudomonadati</taxon>
        <taxon>Thermodesulfobacteriota</taxon>
        <taxon>Desulfuromonadia</taxon>
        <taxon>Geobacterales</taxon>
        <taxon>Geobacteraceae</taxon>
        <taxon>Pelotalea</taxon>
    </lineage>
</organism>
<feature type="domain" description="EF-hand" evidence="3">
    <location>
        <begin position="197"/>
        <end position="222"/>
    </location>
</feature>
<comment type="caution">
    <text evidence="4">The sequence shown here is derived from an EMBL/GenBank/DDBJ whole genome shotgun (WGS) entry which is preliminary data.</text>
</comment>
<dbReference type="InterPro" id="IPR051829">
    <property type="entry name" value="Multiheme_Cytochr_ET"/>
</dbReference>
<sequence length="338" mass="36750">MAVVAPASAASGANDTCLGCHGSKDIASQGGERLFVDPAKFAATTHAVIGCDSCHTSVTPRHPHDGSKPAKAVCKECHAPIHTEYATALHSTKASCNDCHNPHEVKPALMDSGDNINRKCAKCHDPATTVKTHSKWLPQADLHIEALPCITCHTGSKNYVITMTIQNRKGGDKLADFKSAEYDELTKLNPAEGDVKRLVDRDGDGKITLKELRNFNLELRGRGMRLWGMMMPEVVTHTYQILDNRWDCSFCHASGPQAMQTSYVAFPEKNGRVTRVPVENGAVMDLLYGTPDFYMMGSTRSTALNIVGGLIIVGGLMMPVGHGTLRFLTRKNRKGQGH</sequence>
<dbReference type="PANTHER" id="PTHR35038:SF8">
    <property type="entry name" value="C-TYPE POLYHEME CYTOCHROME OMCC"/>
    <property type="match status" value="1"/>
</dbReference>